<proteinExistence type="predicted"/>
<dbReference type="EMBL" id="JBHSPH010000007">
    <property type="protein sequence ID" value="MFC5863896.1"/>
    <property type="molecule type" value="Genomic_DNA"/>
</dbReference>
<dbReference type="RefSeq" id="WP_263342246.1">
    <property type="nucleotide sequence ID" value="NZ_JAGSYH010000010.1"/>
</dbReference>
<keyword evidence="2" id="KW-1185">Reference proteome</keyword>
<comment type="caution">
    <text evidence="1">The sequence shown here is derived from an EMBL/GenBank/DDBJ whole genome shotgun (WGS) entry which is preliminary data.</text>
</comment>
<dbReference type="Proteomes" id="UP001596091">
    <property type="component" value="Unassembled WGS sequence"/>
</dbReference>
<sequence>MGTTTIQYDDSGLTVTIAEGDGSSRTVQLRWNAIERVNAFKRDIFAYDLICLAIFFEDQTIELDEQMEGWEPAVKALAEHLPGMPSYLNWWKQVAHPAFETSFTVLFSRQHKSSAAN</sequence>
<organism evidence="1 2">
    <name type="scientific">Acidicapsa dinghuensis</name>
    <dbReference type="NCBI Taxonomy" id="2218256"/>
    <lineage>
        <taxon>Bacteria</taxon>
        <taxon>Pseudomonadati</taxon>
        <taxon>Acidobacteriota</taxon>
        <taxon>Terriglobia</taxon>
        <taxon>Terriglobales</taxon>
        <taxon>Acidobacteriaceae</taxon>
        <taxon>Acidicapsa</taxon>
    </lineage>
</organism>
<accession>A0ABW1EJ71</accession>
<evidence type="ECO:0000313" key="1">
    <source>
        <dbReference type="EMBL" id="MFC5863896.1"/>
    </source>
</evidence>
<evidence type="ECO:0000313" key="2">
    <source>
        <dbReference type="Proteomes" id="UP001596091"/>
    </source>
</evidence>
<protein>
    <submittedName>
        <fullName evidence="1">Uncharacterized protein</fullName>
    </submittedName>
</protein>
<gene>
    <name evidence="1" type="ORF">ACFPT7_16425</name>
</gene>
<reference evidence="2" key="1">
    <citation type="journal article" date="2019" name="Int. J. Syst. Evol. Microbiol.">
        <title>The Global Catalogue of Microorganisms (GCM) 10K type strain sequencing project: providing services to taxonomists for standard genome sequencing and annotation.</title>
        <authorList>
            <consortium name="The Broad Institute Genomics Platform"/>
            <consortium name="The Broad Institute Genome Sequencing Center for Infectious Disease"/>
            <person name="Wu L."/>
            <person name="Ma J."/>
        </authorList>
    </citation>
    <scope>NUCLEOTIDE SEQUENCE [LARGE SCALE GENOMIC DNA]</scope>
    <source>
        <strain evidence="2">JCM 4087</strain>
    </source>
</reference>
<name>A0ABW1EJ71_9BACT</name>